<comment type="caution">
    <text evidence="2">The sequence shown here is derived from an EMBL/GenBank/DDBJ whole genome shotgun (WGS) entry which is preliminary data.</text>
</comment>
<protein>
    <recommendedName>
        <fullName evidence="4">Glucose/arabinose dehydrogenase, beta-propeller fold</fullName>
    </recommendedName>
</protein>
<name>A0ABP8KE64_9BACT</name>
<accession>A0ABP8KE64</accession>
<dbReference type="EMBL" id="BAABHB010000003">
    <property type="protein sequence ID" value="GAA4405111.1"/>
    <property type="molecule type" value="Genomic_DNA"/>
</dbReference>
<dbReference type="InterPro" id="IPR011042">
    <property type="entry name" value="6-blade_b-propeller_TolB-like"/>
</dbReference>
<evidence type="ECO:0000256" key="1">
    <source>
        <dbReference type="SAM" id="MobiDB-lite"/>
    </source>
</evidence>
<evidence type="ECO:0000313" key="3">
    <source>
        <dbReference type="Proteomes" id="UP001500936"/>
    </source>
</evidence>
<evidence type="ECO:0000313" key="2">
    <source>
        <dbReference type="EMBL" id="GAA4405111.1"/>
    </source>
</evidence>
<dbReference type="Proteomes" id="UP001500936">
    <property type="component" value="Unassembled WGS sequence"/>
</dbReference>
<dbReference type="Gene3D" id="2.120.10.30">
    <property type="entry name" value="TolB, C-terminal domain"/>
    <property type="match status" value="1"/>
</dbReference>
<dbReference type="SUPFAM" id="SSF50952">
    <property type="entry name" value="Soluble quinoprotein glucose dehydrogenase"/>
    <property type="match status" value="1"/>
</dbReference>
<feature type="region of interest" description="Disordered" evidence="1">
    <location>
        <begin position="318"/>
        <end position="349"/>
    </location>
</feature>
<sequence length="474" mass="52308">MVYGSTALDMITLTTAGNILLCGLIALLTPYSTQAQQRPKALRPGITIEKFMSVGPGCVRLLQNPVSKDFFYTTFPGEVYRVRTQTGKPVATRIFTAKDHGITRLQGAAFNDNTLFLVGNISVNNGRGTKGRMVRYQFQPSGKGVMSVVFMTEEIGSTKTLYDHGFNGIAISPDGRYAYVSSGARTDHGEVQDNDGHYPNARDEPLTACILRIPTNATNLLLPNDGTKLKAAGYLFAEGIRNAYSLAFAPNGHLFAVSNSSDYDHPEDMFWLREGHHYGFPWVMGGVDNPQQFPDWDADPKKDPFINTRSHAHTARYFHNDPTFPKRPTKITPSVQNLGPDANQYRDRTTGNIKDADKEGITLGTFTAHRSPLGLVFDRDSAVGGNMTGDGFVLSWSNGRKSPLMRPIALDGEDLMHLKLSYRRETDNYVVQTTKIAQGFNSPTDALLIGNVIYVLEYGNPSGSIWKITLPRAR</sequence>
<proteinExistence type="predicted"/>
<gene>
    <name evidence="2" type="ORF">GCM10023187_23210</name>
</gene>
<reference evidence="3" key="1">
    <citation type="journal article" date="2019" name="Int. J. Syst. Evol. Microbiol.">
        <title>The Global Catalogue of Microorganisms (GCM) 10K type strain sequencing project: providing services to taxonomists for standard genome sequencing and annotation.</title>
        <authorList>
            <consortium name="The Broad Institute Genomics Platform"/>
            <consortium name="The Broad Institute Genome Sequencing Center for Infectious Disease"/>
            <person name="Wu L."/>
            <person name="Ma J."/>
        </authorList>
    </citation>
    <scope>NUCLEOTIDE SEQUENCE [LARGE SCALE GENOMIC DNA]</scope>
    <source>
        <strain evidence="3">JCM 17925</strain>
    </source>
</reference>
<evidence type="ECO:0008006" key="4">
    <source>
        <dbReference type="Google" id="ProtNLM"/>
    </source>
</evidence>
<keyword evidence="3" id="KW-1185">Reference proteome</keyword>
<dbReference type="InterPro" id="IPR011041">
    <property type="entry name" value="Quinoprot_gluc/sorb_DH_b-prop"/>
</dbReference>
<organism evidence="2 3">
    <name type="scientific">Nibrella viscosa</name>
    <dbReference type="NCBI Taxonomy" id="1084524"/>
    <lineage>
        <taxon>Bacteria</taxon>
        <taxon>Pseudomonadati</taxon>
        <taxon>Bacteroidota</taxon>
        <taxon>Cytophagia</taxon>
        <taxon>Cytophagales</taxon>
        <taxon>Spirosomataceae</taxon>
        <taxon>Nibrella</taxon>
    </lineage>
</organism>